<dbReference type="KEGG" id="sesp:BN6_60420"/>
<reference evidence="2 3" key="1">
    <citation type="journal article" date="2012" name="BMC Genomics">
        <title>Complete genome sequence of Saccharothrix espanaensis DSM 44229T and comparison to the other completely sequenced Pseudonocardiaceae.</title>
        <authorList>
            <person name="Strobel T."/>
            <person name="Al-Dilaimi A."/>
            <person name="Blom J."/>
            <person name="Gessner A."/>
            <person name="Kalinowski J."/>
            <person name="Luzhetska M."/>
            <person name="Puhler A."/>
            <person name="Szczepanowski R."/>
            <person name="Bechthold A."/>
            <person name="Ruckert C."/>
        </authorList>
    </citation>
    <scope>NUCLEOTIDE SEQUENCE [LARGE SCALE GENOMIC DNA]</scope>
    <source>
        <strain evidence="3">ATCC 51144 / DSM 44229 / JCM 9112 / NBRC 15066 / NRRL 15764</strain>
    </source>
</reference>
<feature type="region of interest" description="Disordered" evidence="1">
    <location>
        <begin position="90"/>
        <end position="155"/>
    </location>
</feature>
<name>K0K6Y3_SACES</name>
<dbReference type="HOGENOM" id="CLU_1249880_0_0_11"/>
<dbReference type="SUPFAM" id="SSF51735">
    <property type="entry name" value="NAD(P)-binding Rossmann-fold domains"/>
    <property type="match status" value="1"/>
</dbReference>
<dbReference type="InterPro" id="IPR036291">
    <property type="entry name" value="NAD(P)-bd_dom_sf"/>
</dbReference>
<feature type="compositionally biased region" description="Basic and acidic residues" evidence="1">
    <location>
        <begin position="100"/>
        <end position="109"/>
    </location>
</feature>
<dbReference type="Proteomes" id="UP000006281">
    <property type="component" value="Chromosome"/>
</dbReference>
<keyword evidence="3" id="KW-1185">Reference proteome</keyword>
<dbReference type="AlphaFoldDB" id="K0K6Y3"/>
<evidence type="ECO:0000313" key="3">
    <source>
        <dbReference type="Proteomes" id="UP000006281"/>
    </source>
</evidence>
<feature type="compositionally biased region" description="Basic residues" evidence="1">
    <location>
        <begin position="110"/>
        <end position="135"/>
    </location>
</feature>
<dbReference type="EMBL" id="HE804045">
    <property type="protein sequence ID" value="CCH33297.1"/>
    <property type="molecule type" value="Genomic_DNA"/>
</dbReference>
<dbReference type="PATRIC" id="fig|1179773.3.peg.6085"/>
<protein>
    <submittedName>
        <fullName evidence="2">Uncharacterized protein</fullName>
    </submittedName>
</protein>
<evidence type="ECO:0000256" key="1">
    <source>
        <dbReference type="SAM" id="MobiDB-lite"/>
    </source>
</evidence>
<dbReference type="STRING" id="1179773.BN6_60420"/>
<proteinExistence type="predicted"/>
<sequence length="221" mass="24546">MPGTDVVKRVPADLRTSRSPRRSVVAALRPRHEVVEASRGAGARVDLGDPGSIDRMFAVTGRVGAVVCVAAHRLAAPGAAAPGRRWLGHVDRRHVRRAPPRRDQRDARRARPRRYRHPGRRRRPHLPGQRRRHGDRPRPGAGGLTPGDRAQRPWRCARPSAAPPLGPCWQPSAGYLLSRNDIAFVHIATQWEFHYAQGRDAMPADKHVAVELPIATEPHEL</sequence>
<evidence type="ECO:0000313" key="2">
    <source>
        <dbReference type="EMBL" id="CCH33297.1"/>
    </source>
</evidence>
<accession>K0K6Y3</accession>
<gene>
    <name evidence="2" type="ordered locus">BN6_60420</name>
</gene>
<organism evidence="2 3">
    <name type="scientific">Saccharothrix espanaensis (strain ATCC 51144 / DSM 44229 / JCM 9112 / NBRC 15066 / NRRL 15764)</name>
    <dbReference type="NCBI Taxonomy" id="1179773"/>
    <lineage>
        <taxon>Bacteria</taxon>
        <taxon>Bacillati</taxon>
        <taxon>Actinomycetota</taxon>
        <taxon>Actinomycetes</taxon>
        <taxon>Pseudonocardiales</taxon>
        <taxon>Pseudonocardiaceae</taxon>
        <taxon>Saccharothrix</taxon>
    </lineage>
</organism>
<dbReference type="Gene3D" id="3.40.50.720">
    <property type="entry name" value="NAD(P)-binding Rossmann-like Domain"/>
    <property type="match status" value="1"/>
</dbReference>
<dbReference type="eggNOG" id="COG0673">
    <property type="taxonomic scope" value="Bacteria"/>
</dbReference>